<evidence type="ECO:0000313" key="4">
    <source>
        <dbReference type="EMBL" id="RUL83413.1"/>
    </source>
</evidence>
<dbReference type="NCBIfam" id="NF040521">
    <property type="entry name" value="C45_proenzyme"/>
    <property type="match status" value="1"/>
</dbReference>
<feature type="domain" description="Peptidase C45 hydrolase" evidence="3">
    <location>
        <begin position="179"/>
        <end position="272"/>
    </location>
</feature>
<dbReference type="InterPro" id="IPR005079">
    <property type="entry name" value="Peptidase_C45_hydrolase"/>
</dbReference>
<proteinExistence type="predicted"/>
<name>A0A432ME34_9BACT</name>
<comment type="caution">
    <text evidence="4">The sequence shown here is derived from an EMBL/GenBank/DDBJ whole genome shotgun (WGS) entry which is preliminary data.</text>
</comment>
<dbReference type="Proteomes" id="UP000280296">
    <property type="component" value="Unassembled WGS sequence"/>
</dbReference>
<dbReference type="EMBL" id="RYZH01000060">
    <property type="protein sequence ID" value="RUL83413.1"/>
    <property type="molecule type" value="Genomic_DNA"/>
</dbReference>
<protein>
    <submittedName>
        <fullName evidence="4">Peptidase C45</fullName>
    </submittedName>
</protein>
<feature type="signal peptide" evidence="2">
    <location>
        <begin position="1"/>
        <end position="24"/>
    </location>
</feature>
<evidence type="ECO:0000313" key="5">
    <source>
        <dbReference type="Proteomes" id="UP000280296"/>
    </source>
</evidence>
<feature type="chain" id="PRO_5019350324" evidence="2">
    <location>
        <begin position="25"/>
        <end position="410"/>
    </location>
</feature>
<keyword evidence="5" id="KW-1185">Reference proteome</keyword>
<reference evidence="4 5" key="1">
    <citation type="submission" date="2018-12" db="EMBL/GenBank/DDBJ databases">
        <authorList>
            <person name="Toschakov S.V."/>
        </authorList>
    </citation>
    <scope>NUCLEOTIDE SEQUENCE [LARGE SCALE GENOMIC DNA]</scope>
    <source>
        <strain evidence="4 5">GM2012</strain>
    </source>
</reference>
<accession>A0A432ME34</accession>
<evidence type="ECO:0000256" key="2">
    <source>
        <dbReference type="SAM" id="SignalP"/>
    </source>
</evidence>
<evidence type="ECO:0000256" key="1">
    <source>
        <dbReference type="SAM" id="MobiDB-lite"/>
    </source>
</evidence>
<reference evidence="4 5" key="2">
    <citation type="submission" date="2019-01" db="EMBL/GenBank/DDBJ databases">
        <title>Tautonia sociabilis, a novel thermotolerant planctomycete of Isosphaeraceae family, isolated from a 4000 m deep subterranean habitat.</title>
        <authorList>
            <person name="Kovaleva O.L."/>
            <person name="Elcheninov A.G."/>
            <person name="Van Heerden E."/>
            <person name="Toshchakov S.V."/>
            <person name="Novikov A."/>
            <person name="Bonch-Osmolovskaya E.A."/>
            <person name="Kublanov I.V."/>
        </authorList>
    </citation>
    <scope>NUCLEOTIDE SEQUENCE [LARGE SCALE GENOMIC DNA]</scope>
    <source>
        <strain evidence="4 5">GM2012</strain>
    </source>
</reference>
<sequence>MPRIARRHRAALLALLLVPPLTRADGGDSATISRCGDGFLELRDGQRVLHVSGSAYAMGYQHGRLLQEEIRELVRFLLDEKAGDLKIDLGGLKIDPKAVIRSVAEGQRRFIPERYFDELRGVADGSGVPLEDIVTCNFIPELFHCSGFALAGSATKEGTLLHGRVLDYGTDWRLQEFATLVVARPEGLVPFVNVTYAGFIGSVTGMNAERISIGEMGGRGLGHWAGVPMAVLVRRALEEAASLEEAVAIFRESPRTCEYYYVIADGESGQAVGMEASWHAFATVAMGESHPRLPEAVPDAVILSTGNRYKELVRRVREGFGTFDACSALRLMDRPVAMESNLHNALFEPETTRFWVAHAAPGGDPAATQPYHDYSLTELLARLPDDSAPRLESPPEVAADGSRPGEAGPR</sequence>
<dbReference type="AlphaFoldDB" id="A0A432ME34"/>
<gene>
    <name evidence="4" type="ORF">TsocGM_22140</name>
</gene>
<dbReference type="Pfam" id="PF03417">
    <property type="entry name" value="AAT"/>
    <property type="match status" value="1"/>
</dbReference>
<dbReference type="PANTHER" id="PTHR35190:SF2">
    <property type="entry name" value="PROTEIN DCD1B"/>
    <property type="match status" value="1"/>
</dbReference>
<dbReference type="RefSeq" id="WP_126727640.1">
    <property type="nucleotide sequence ID" value="NZ_RYZH01000060.1"/>
</dbReference>
<evidence type="ECO:0000259" key="3">
    <source>
        <dbReference type="Pfam" id="PF03417"/>
    </source>
</evidence>
<feature type="region of interest" description="Disordered" evidence="1">
    <location>
        <begin position="382"/>
        <end position="410"/>
    </location>
</feature>
<organism evidence="4 5">
    <name type="scientific">Tautonia sociabilis</name>
    <dbReference type="NCBI Taxonomy" id="2080755"/>
    <lineage>
        <taxon>Bacteria</taxon>
        <taxon>Pseudomonadati</taxon>
        <taxon>Planctomycetota</taxon>
        <taxon>Planctomycetia</taxon>
        <taxon>Isosphaerales</taxon>
        <taxon>Isosphaeraceae</taxon>
        <taxon>Tautonia</taxon>
    </lineage>
</organism>
<dbReference type="InterPro" id="IPR047803">
    <property type="entry name" value="DCD1A/B-like"/>
</dbReference>
<dbReference type="Gene3D" id="3.60.60.10">
    <property type="entry name" value="Penicillin V Acylase, Chain A"/>
    <property type="match status" value="1"/>
</dbReference>
<dbReference type="Gene3D" id="1.10.10.2120">
    <property type="match status" value="1"/>
</dbReference>
<dbReference type="PANTHER" id="PTHR35190">
    <property type="entry name" value="PROTEIN DCD1B"/>
    <property type="match status" value="1"/>
</dbReference>
<keyword evidence="2" id="KW-0732">Signal</keyword>
<dbReference type="InterPro" id="IPR047794">
    <property type="entry name" value="C45_proenzyme-like"/>
</dbReference>
<dbReference type="OrthoDB" id="264208at2"/>